<dbReference type="Pfam" id="PF00112">
    <property type="entry name" value="Peptidase_C1"/>
    <property type="match status" value="1"/>
</dbReference>
<sequence>MNIYTLFVLLLYIFGIHAEFNKTALLKKWALFKRSYKMHLLPPKEENMRKALFEKTLQKIQEHNERFKKGLETYQMVVNRFAALTEEEMLAYSGGPKVSSENLPSGSYILGNFSNLLVPRTMIPSSMDWRDLDKITPVKDQGSCGSCWAFAAIGAIEAHYRIKYGSTAILSEQQLVDCDQKSHGCSGGLARKAFEYIIKNRGVNYASRYPYQAFQHYFCWYRRLKPKVTIKNYMYVSPNEEALKYYVAMYGPVSVSIDVHRDFHYYSGGVYYNEECSSSHRNHAVVVVGYGTENDHDYWVVKNSWGSDWGIDGYIKMARNRNNNCAIASYAYLPIL</sequence>
<keyword evidence="4" id="KW-0788">Thiol protease</keyword>
<comment type="similarity">
    <text evidence="1">Belongs to the peptidase C1 family.</text>
</comment>
<dbReference type="InterPro" id="IPR038765">
    <property type="entry name" value="Papain-like_cys_pep_sf"/>
</dbReference>
<evidence type="ECO:0000259" key="9">
    <source>
        <dbReference type="SMART" id="SM00848"/>
    </source>
</evidence>
<protein>
    <submittedName>
        <fullName evidence="10">Uncharacterized protein</fullName>
    </submittedName>
</protein>
<accession>A0AA38M9G9</accession>
<keyword evidence="2" id="KW-0645">Protease</keyword>
<keyword evidence="11" id="KW-1185">Reference proteome</keyword>
<dbReference type="InterPro" id="IPR013201">
    <property type="entry name" value="Prot_inhib_I29"/>
</dbReference>
<dbReference type="SMART" id="SM00645">
    <property type="entry name" value="Pept_C1"/>
    <property type="match status" value="1"/>
</dbReference>
<dbReference type="GO" id="GO:0008234">
    <property type="term" value="F:cysteine-type peptidase activity"/>
    <property type="evidence" value="ECO:0007669"/>
    <property type="project" value="UniProtKB-KW"/>
</dbReference>
<reference evidence="10" key="1">
    <citation type="journal article" date="2023" name="G3 (Bethesda)">
        <title>Whole genome assemblies of Zophobas morio and Tenebrio molitor.</title>
        <authorList>
            <person name="Kaur S."/>
            <person name="Stinson S.A."/>
            <person name="diCenzo G.C."/>
        </authorList>
    </citation>
    <scope>NUCLEOTIDE SEQUENCE</scope>
    <source>
        <strain evidence="10">QUZm001</strain>
    </source>
</reference>
<dbReference type="FunFam" id="3.90.70.10:FF:000006">
    <property type="entry name" value="Cathepsin S"/>
    <property type="match status" value="1"/>
</dbReference>
<dbReference type="Proteomes" id="UP001168821">
    <property type="component" value="Unassembled WGS sequence"/>
</dbReference>
<gene>
    <name evidence="10" type="ORF">Zmor_020163</name>
</gene>
<dbReference type="InterPro" id="IPR000169">
    <property type="entry name" value="Pept_cys_AS"/>
</dbReference>
<keyword evidence="6" id="KW-1015">Disulfide bond</keyword>
<dbReference type="Pfam" id="PF08246">
    <property type="entry name" value="Inhibitor_I29"/>
    <property type="match status" value="1"/>
</dbReference>
<evidence type="ECO:0000313" key="11">
    <source>
        <dbReference type="Proteomes" id="UP001168821"/>
    </source>
</evidence>
<dbReference type="InterPro" id="IPR039417">
    <property type="entry name" value="Peptidase_C1A_papain-like"/>
</dbReference>
<dbReference type="SMART" id="SM00848">
    <property type="entry name" value="Inhibitor_I29"/>
    <property type="match status" value="1"/>
</dbReference>
<dbReference type="AlphaFoldDB" id="A0AA38M9G9"/>
<dbReference type="GO" id="GO:0006508">
    <property type="term" value="P:proteolysis"/>
    <property type="evidence" value="ECO:0007669"/>
    <property type="project" value="UniProtKB-KW"/>
</dbReference>
<feature type="signal peptide" evidence="7">
    <location>
        <begin position="1"/>
        <end position="18"/>
    </location>
</feature>
<dbReference type="InterPro" id="IPR013128">
    <property type="entry name" value="Peptidase_C1A"/>
</dbReference>
<evidence type="ECO:0000259" key="8">
    <source>
        <dbReference type="SMART" id="SM00645"/>
    </source>
</evidence>
<evidence type="ECO:0000256" key="5">
    <source>
        <dbReference type="ARBA" id="ARBA00023145"/>
    </source>
</evidence>
<evidence type="ECO:0000256" key="3">
    <source>
        <dbReference type="ARBA" id="ARBA00022801"/>
    </source>
</evidence>
<proteinExistence type="inferred from homology"/>
<organism evidence="10 11">
    <name type="scientific">Zophobas morio</name>
    <dbReference type="NCBI Taxonomy" id="2755281"/>
    <lineage>
        <taxon>Eukaryota</taxon>
        <taxon>Metazoa</taxon>
        <taxon>Ecdysozoa</taxon>
        <taxon>Arthropoda</taxon>
        <taxon>Hexapoda</taxon>
        <taxon>Insecta</taxon>
        <taxon>Pterygota</taxon>
        <taxon>Neoptera</taxon>
        <taxon>Endopterygota</taxon>
        <taxon>Coleoptera</taxon>
        <taxon>Polyphaga</taxon>
        <taxon>Cucujiformia</taxon>
        <taxon>Tenebrionidae</taxon>
        <taxon>Zophobas</taxon>
    </lineage>
</organism>
<dbReference type="EMBL" id="JALNTZ010000006">
    <property type="protein sequence ID" value="KAJ3648353.1"/>
    <property type="molecule type" value="Genomic_DNA"/>
</dbReference>
<dbReference type="PRINTS" id="PR00705">
    <property type="entry name" value="PAPAIN"/>
</dbReference>
<dbReference type="InterPro" id="IPR025661">
    <property type="entry name" value="Pept_asp_AS"/>
</dbReference>
<feature type="chain" id="PRO_5041459575" evidence="7">
    <location>
        <begin position="19"/>
        <end position="336"/>
    </location>
</feature>
<dbReference type="PROSITE" id="PS00640">
    <property type="entry name" value="THIOL_PROTEASE_ASN"/>
    <property type="match status" value="1"/>
</dbReference>
<comment type="caution">
    <text evidence="10">The sequence shown here is derived from an EMBL/GenBank/DDBJ whole genome shotgun (WGS) entry which is preliminary data.</text>
</comment>
<keyword evidence="5" id="KW-0865">Zymogen</keyword>
<evidence type="ECO:0000313" key="10">
    <source>
        <dbReference type="EMBL" id="KAJ3648353.1"/>
    </source>
</evidence>
<name>A0AA38M9G9_9CUCU</name>
<evidence type="ECO:0000256" key="1">
    <source>
        <dbReference type="ARBA" id="ARBA00008455"/>
    </source>
</evidence>
<dbReference type="PROSITE" id="PS00139">
    <property type="entry name" value="THIOL_PROTEASE_CYS"/>
    <property type="match status" value="1"/>
</dbReference>
<dbReference type="SUPFAM" id="SSF54001">
    <property type="entry name" value="Cysteine proteinases"/>
    <property type="match status" value="1"/>
</dbReference>
<evidence type="ECO:0000256" key="6">
    <source>
        <dbReference type="ARBA" id="ARBA00023157"/>
    </source>
</evidence>
<evidence type="ECO:0000256" key="2">
    <source>
        <dbReference type="ARBA" id="ARBA00022670"/>
    </source>
</evidence>
<feature type="domain" description="Cathepsin propeptide inhibitor" evidence="9">
    <location>
        <begin position="29"/>
        <end position="89"/>
    </location>
</feature>
<dbReference type="PANTHER" id="PTHR12411">
    <property type="entry name" value="CYSTEINE PROTEASE FAMILY C1-RELATED"/>
    <property type="match status" value="1"/>
</dbReference>
<dbReference type="InterPro" id="IPR000668">
    <property type="entry name" value="Peptidase_C1A_C"/>
</dbReference>
<keyword evidence="7" id="KW-0732">Signal</keyword>
<evidence type="ECO:0000256" key="4">
    <source>
        <dbReference type="ARBA" id="ARBA00022807"/>
    </source>
</evidence>
<feature type="domain" description="Peptidase C1A papain C-terminal" evidence="8">
    <location>
        <begin position="123"/>
        <end position="335"/>
    </location>
</feature>
<dbReference type="Gene3D" id="3.90.70.10">
    <property type="entry name" value="Cysteine proteinases"/>
    <property type="match status" value="1"/>
</dbReference>
<keyword evidence="3" id="KW-0378">Hydrolase</keyword>
<evidence type="ECO:0000256" key="7">
    <source>
        <dbReference type="SAM" id="SignalP"/>
    </source>
</evidence>
<dbReference type="CDD" id="cd02248">
    <property type="entry name" value="Peptidase_C1A"/>
    <property type="match status" value="1"/>
</dbReference>